<reference evidence="3 4" key="1">
    <citation type="submission" date="2023-03" db="EMBL/GenBank/DDBJ databases">
        <title>Bacillus Genome Sequencing.</title>
        <authorList>
            <person name="Dunlap C."/>
        </authorList>
    </citation>
    <scope>NUCLEOTIDE SEQUENCE [LARGE SCALE GENOMIC DNA]</scope>
    <source>
        <strain evidence="3 4">NRS-38</strain>
    </source>
</reference>
<evidence type="ECO:0000313" key="3">
    <source>
        <dbReference type="EMBL" id="MED5052150.1"/>
    </source>
</evidence>
<dbReference type="EMBL" id="JARTLI010000014">
    <property type="protein sequence ID" value="MED5052150.1"/>
    <property type="molecule type" value="Genomic_DNA"/>
</dbReference>
<sequence length="116" mass="12756">MTNQNGDPFYYVTNYRGDVVSIVDENGATVANYSYDPWGKVLSVSENAAVTGQPIGYARGHQTGGIPTNVVEDVMKNGTSRTVIRNSAIRIIYKHNGVRVAAEERGKIVIAPMRYY</sequence>
<keyword evidence="1" id="KW-0677">Repeat</keyword>
<dbReference type="InterPro" id="IPR056823">
    <property type="entry name" value="TEN-like_YD-shell"/>
</dbReference>
<evidence type="ECO:0000313" key="4">
    <source>
        <dbReference type="Proteomes" id="UP001339962"/>
    </source>
</evidence>
<dbReference type="AlphaFoldDB" id="A0ABD5IWL8"/>
<comment type="caution">
    <text evidence="3">The sequence shown here is derived from an EMBL/GenBank/DDBJ whole genome shotgun (WGS) entry which is preliminary data.</text>
</comment>
<accession>A0ABD5IWL8</accession>
<name>A0ABD5IWL8_9BACL</name>
<protein>
    <recommendedName>
        <fullName evidence="2">Teneurin-like YD-shell domain-containing protein</fullName>
    </recommendedName>
</protein>
<dbReference type="Pfam" id="PF25023">
    <property type="entry name" value="TEN_YD-shell"/>
    <property type="match status" value="1"/>
</dbReference>
<dbReference type="Gene3D" id="2.180.10.10">
    <property type="entry name" value="RHS repeat-associated core"/>
    <property type="match status" value="1"/>
</dbReference>
<gene>
    <name evidence="3" type="ORF">P9850_09820</name>
</gene>
<dbReference type="RefSeq" id="WP_066146867.1">
    <property type="nucleotide sequence ID" value="NZ_JARTLI010000014.1"/>
</dbReference>
<evidence type="ECO:0000259" key="2">
    <source>
        <dbReference type="Pfam" id="PF25023"/>
    </source>
</evidence>
<feature type="domain" description="Teneurin-like YD-shell" evidence="2">
    <location>
        <begin position="3"/>
        <end position="59"/>
    </location>
</feature>
<evidence type="ECO:0000256" key="1">
    <source>
        <dbReference type="ARBA" id="ARBA00022737"/>
    </source>
</evidence>
<proteinExistence type="predicted"/>
<organism evidence="3 4">
    <name type="scientific">Anoxybacteroides rupiense</name>
    <dbReference type="NCBI Taxonomy" id="311460"/>
    <lineage>
        <taxon>Bacteria</taxon>
        <taxon>Bacillati</taxon>
        <taxon>Bacillota</taxon>
        <taxon>Bacilli</taxon>
        <taxon>Bacillales</taxon>
        <taxon>Anoxybacillaceae</taxon>
        <taxon>Anoxybacteroides</taxon>
    </lineage>
</organism>
<dbReference type="Proteomes" id="UP001339962">
    <property type="component" value="Unassembled WGS sequence"/>
</dbReference>